<dbReference type="PANTHER" id="PTHR10744:SF7">
    <property type="entry name" value="SMALL RIBOSOMAL SUBUNIT PROTEIN US17C"/>
    <property type="match status" value="1"/>
</dbReference>
<keyword evidence="2" id="KW-0809">Transit peptide</keyword>
<dbReference type="Pfam" id="PF00366">
    <property type="entry name" value="Ribosomal_S17"/>
    <property type="match status" value="1"/>
</dbReference>
<dbReference type="GO" id="GO:0003735">
    <property type="term" value="F:structural constituent of ribosome"/>
    <property type="evidence" value="ECO:0007669"/>
    <property type="project" value="InterPro"/>
</dbReference>
<dbReference type="Gene3D" id="2.40.50.140">
    <property type="entry name" value="Nucleic acid-binding proteins"/>
    <property type="match status" value="1"/>
</dbReference>
<organism evidence="6 7">
    <name type="scientific">Carex littledalei</name>
    <dbReference type="NCBI Taxonomy" id="544730"/>
    <lineage>
        <taxon>Eukaryota</taxon>
        <taxon>Viridiplantae</taxon>
        <taxon>Streptophyta</taxon>
        <taxon>Embryophyta</taxon>
        <taxon>Tracheophyta</taxon>
        <taxon>Spermatophyta</taxon>
        <taxon>Magnoliopsida</taxon>
        <taxon>Liliopsida</taxon>
        <taxon>Poales</taxon>
        <taxon>Cyperaceae</taxon>
        <taxon>Cyperoideae</taxon>
        <taxon>Cariceae</taxon>
        <taxon>Carex</taxon>
        <taxon>Carex subgen. Euthyceras</taxon>
    </lineage>
</organism>
<comment type="similarity">
    <text evidence="1">Belongs to the universal ribosomal protein uS17 family.</text>
</comment>
<dbReference type="GO" id="GO:0006412">
    <property type="term" value="P:translation"/>
    <property type="evidence" value="ECO:0007669"/>
    <property type="project" value="InterPro"/>
</dbReference>
<gene>
    <name evidence="6" type="ORF">FCM35_KLT19299</name>
</gene>
<dbReference type="InterPro" id="IPR000266">
    <property type="entry name" value="Ribosomal_uS17"/>
</dbReference>
<keyword evidence="7" id="KW-1185">Reference proteome</keyword>
<evidence type="ECO:0000256" key="4">
    <source>
        <dbReference type="ARBA" id="ARBA00023274"/>
    </source>
</evidence>
<dbReference type="GO" id="GO:0005840">
    <property type="term" value="C:ribosome"/>
    <property type="evidence" value="ECO:0007669"/>
    <property type="project" value="UniProtKB-KW"/>
</dbReference>
<dbReference type="AlphaFoldDB" id="A0A833RJG0"/>
<dbReference type="OrthoDB" id="274752at2759"/>
<accession>A0A833RJG0</accession>
<sequence>MLASIPFLQSSFLSNLSLSSVKPLPCPRQPVYPRIVALKPIHGKVICNTNDQTVNVRTIRYRIAPKYKKRVRVVRKFQAHDPENKFKIGDLVTLERCRPISKTKHHIAVPYVSPHLPKGGDGDAVLNLPLQSAQ</sequence>
<dbReference type="InterPro" id="IPR012340">
    <property type="entry name" value="NA-bd_OB-fold"/>
</dbReference>
<evidence type="ECO:0000256" key="2">
    <source>
        <dbReference type="ARBA" id="ARBA00022946"/>
    </source>
</evidence>
<dbReference type="GO" id="GO:1990904">
    <property type="term" value="C:ribonucleoprotein complex"/>
    <property type="evidence" value="ECO:0007669"/>
    <property type="project" value="UniProtKB-KW"/>
</dbReference>
<dbReference type="EMBL" id="SWLB01000007">
    <property type="protein sequence ID" value="KAF3336713.1"/>
    <property type="molecule type" value="Genomic_DNA"/>
</dbReference>
<evidence type="ECO:0000313" key="6">
    <source>
        <dbReference type="EMBL" id="KAF3336713.1"/>
    </source>
</evidence>
<reference evidence="6" key="1">
    <citation type="submission" date="2020-01" db="EMBL/GenBank/DDBJ databases">
        <title>Genome sequence of Kobresia littledalei, the first chromosome-level genome in the family Cyperaceae.</title>
        <authorList>
            <person name="Qu G."/>
        </authorList>
    </citation>
    <scope>NUCLEOTIDE SEQUENCE</scope>
    <source>
        <strain evidence="6">C.B.Clarke</strain>
        <tissue evidence="6">Leaf</tissue>
    </source>
</reference>
<dbReference type="PANTHER" id="PTHR10744">
    <property type="entry name" value="40S RIBOSOMAL PROTEIN S11 FAMILY MEMBER"/>
    <property type="match status" value="1"/>
</dbReference>
<name>A0A833RJG0_9POAL</name>
<comment type="caution">
    <text evidence="6">The sequence shown here is derived from an EMBL/GenBank/DDBJ whole genome shotgun (WGS) entry which is preliminary data.</text>
</comment>
<evidence type="ECO:0000256" key="5">
    <source>
        <dbReference type="ARBA" id="ARBA00035308"/>
    </source>
</evidence>
<dbReference type="Proteomes" id="UP000623129">
    <property type="component" value="Unassembled WGS sequence"/>
</dbReference>
<dbReference type="PRINTS" id="PR00973">
    <property type="entry name" value="RIBOSOMALS17"/>
</dbReference>
<proteinExistence type="inferred from homology"/>
<evidence type="ECO:0000256" key="3">
    <source>
        <dbReference type="ARBA" id="ARBA00022980"/>
    </source>
</evidence>
<keyword evidence="4" id="KW-0687">Ribonucleoprotein</keyword>
<evidence type="ECO:0000313" key="7">
    <source>
        <dbReference type="Proteomes" id="UP000623129"/>
    </source>
</evidence>
<protein>
    <recommendedName>
        <fullName evidence="5">30S ribosomal protein S17, chloroplastic</fullName>
    </recommendedName>
</protein>
<dbReference type="CDD" id="cd00364">
    <property type="entry name" value="Ribosomal_uS17"/>
    <property type="match status" value="1"/>
</dbReference>
<evidence type="ECO:0000256" key="1">
    <source>
        <dbReference type="ARBA" id="ARBA00010254"/>
    </source>
</evidence>
<keyword evidence="3 6" id="KW-0689">Ribosomal protein</keyword>
<dbReference type="SUPFAM" id="SSF50249">
    <property type="entry name" value="Nucleic acid-binding proteins"/>
    <property type="match status" value="1"/>
</dbReference>